<organism evidence="2 3">
    <name type="scientific">Senna tora</name>
    <dbReference type="NCBI Taxonomy" id="362788"/>
    <lineage>
        <taxon>Eukaryota</taxon>
        <taxon>Viridiplantae</taxon>
        <taxon>Streptophyta</taxon>
        <taxon>Embryophyta</taxon>
        <taxon>Tracheophyta</taxon>
        <taxon>Spermatophyta</taxon>
        <taxon>Magnoliopsida</taxon>
        <taxon>eudicotyledons</taxon>
        <taxon>Gunneridae</taxon>
        <taxon>Pentapetalae</taxon>
        <taxon>rosids</taxon>
        <taxon>fabids</taxon>
        <taxon>Fabales</taxon>
        <taxon>Fabaceae</taxon>
        <taxon>Caesalpinioideae</taxon>
        <taxon>Cassia clade</taxon>
        <taxon>Senna</taxon>
    </lineage>
</organism>
<keyword evidence="1" id="KW-0472">Membrane</keyword>
<dbReference type="AlphaFoldDB" id="A0A834XII3"/>
<keyword evidence="1" id="KW-1133">Transmembrane helix</keyword>
<dbReference type="Proteomes" id="UP000634136">
    <property type="component" value="Unassembled WGS sequence"/>
</dbReference>
<proteinExistence type="predicted"/>
<dbReference type="PANTHER" id="PTHR35165">
    <property type="entry name" value="OS08G0113900 PROTEIN"/>
    <property type="match status" value="1"/>
</dbReference>
<reference evidence="2" key="1">
    <citation type="submission" date="2020-09" db="EMBL/GenBank/DDBJ databases">
        <title>Genome-Enabled Discovery of Anthraquinone Biosynthesis in Senna tora.</title>
        <authorList>
            <person name="Kang S.-H."/>
            <person name="Pandey R.P."/>
            <person name="Lee C.-M."/>
            <person name="Sim J.-S."/>
            <person name="Jeong J.-T."/>
            <person name="Choi B.-S."/>
            <person name="Jung M."/>
            <person name="Ginzburg D."/>
            <person name="Zhao K."/>
            <person name="Won S.Y."/>
            <person name="Oh T.-J."/>
            <person name="Yu Y."/>
            <person name="Kim N.-H."/>
            <person name="Lee O.R."/>
            <person name="Lee T.-H."/>
            <person name="Bashyal P."/>
            <person name="Kim T.-S."/>
            <person name="Lee W.-H."/>
            <person name="Kawkins C."/>
            <person name="Kim C.-K."/>
            <person name="Kim J.S."/>
            <person name="Ahn B.O."/>
            <person name="Rhee S.Y."/>
            <person name="Sohng J.K."/>
        </authorList>
    </citation>
    <scope>NUCLEOTIDE SEQUENCE</scope>
    <source>
        <tissue evidence="2">Leaf</tissue>
    </source>
</reference>
<accession>A0A834XII3</accession>
<dbReference type="Pfam" id="PF16594">
    <property type="entry name" value="ATP-synt_Z"/>
    <property type="match status" value="1"/>
</dbReference>
<dbReference type="PANTHER" id="PTHR35165:SF1">
    <property type="entry name" value="OS04G0577375 PROTEIN"/>
    <property type="match status" value="1"/>
</dbReference>
<feature type="transmembrane region" description="Helical" evidence="1">
    <location>
        <begin position="27"/>
        <end position="49"/>
    </location>
</feature>
<sequence>MGSSSSSSDKDVEKGEYLQRNKANPCLMIFSASLLVSLGGISVLGWWIYKYHPANRELWMVPFGLILFLTPLIVGFSLMISDSEPCVSMKEEEEEEHSLTDLKRFP</sequence>
<name>A0A834XII3_9FABA</name>
<dbReference type="OrthoDB" id="1423823at2759"/>
<dbReference type="InterPro" id="IPR032238">
    <property type="entry name" value="ATP-synth_Z"/>
</dbReference>
<dbReference type="EMBL" id="JAAIUW010000001">
    <property type="protein sequence ID" value="KAF7843883.1"/>
    <property type="molecule type" value="Genomic_DNA"/>
</dbReference>
<keyword evidence="3" id="KW-1185">Reference proteome</keyword>
<keyword evidence="1" id="KW-0812">Transmembrane</keyword>
<evidence type="ECO:0000313" key="2">
    <source>
        <dbReference type="EMBL" id="KAF7843883.1"/>
    </source>
</evidence>
<comment type="caution">
    <text evidence="2">The sequence shown here is derived from an EMBL/GenBank/DDBJ whole genome shotgun (WGS) entry which is preliminary data.</text>
</comment>
<protein>
    <submittedName>
        <fullName evidence="2">Putative ATP-synthase-associated protein</fullName>
    </submittedName>
</protein>
<gene>
    <name evidence="2" type="ORF">G2W53_000788</name>
</gene>
<evidence type="ECO:0000313" key="3">
    <source>
        <dbReference type="Proteomes" id="UP000634136"/>
    </source>
</evidence>
<evidence type="ECO:0000256" key="1">
    <source>
        <dbReference type="SAM" id="Phobius"/>
    </source>
</evidence>
<feature type="transmembrane region" description="Helical" evidence="1">
    <location>
        <begin position="61"/>
        <end position="80"/>
    </location>
</feature>